<comment type="caution">
    <text evidence="2">The sequence shown here is derived from an EMBL/GenBank/DDBJ whole genome shotgun (WGS) entry which is preliminary data.</text>
</comment>
<gene>
    <name evidence="2" type="ORF">GGI15_003299</name>
</gene>
<reference evidence="2" key="1">
    <citation type="submission" date="2022-07" db="EMBL/GenBank/DDBJ databases">
        <title>Phylogenomic reconstructions and comparative analyses of Kickxellomycotina fungi.</title>
        <authorList>
            <person name="Reynolds N.K."/>
            <person name="Stajich J.E."/>
            <person name="Barry K."/>
            <person name="Grigoriev I.V."/>
            <person name="Crous P."/>
            <person name="Smith M.E."/>
        </authorList>
    </citation>
    <scope>NUCLEOTIDE SEQUENCE</scope>
    <source>
        <strain evidence="2">BCRC 34489</strain>
    </source>
</reference>
<accession>A0A9W8LJ08</accession>
<keyword evidence="3" id="KW-1185">Reference proteome</keyword>
<dbReference type="OrthoDB" id="448496at2759"/>
<dbReference type="InterPro" id="IPR001453">
    <property type="entry name" value="MoaB/Mog_dom"/>
</dbReference>
<evidence type="ECO:0000313" key="3">
    <source>
        <dbReference type="Proteomes" id="UP001140172"/>
    </source>
</evidence>
<dbReference type="SUPFAM" id="SSF53218">
    <property type="entry name" value="Molybdenum cofactor biosynthesis proteins"/>
    <property type="match status" value="1"/>
</dbReference>
<dbReference type="Proteomes" id="UP001140172">
    <property type="component" value="Unassembled WGS sequence"/>
</dbReference>
<dbReference type="GO" id="GO:0042726">
    <property type="term" value="P:flavin-containing compound metabolic process"/>
    <property type="evidence" value="ECO:0007669"/>
    <property type="project" value="TreeGrafter"/>
</dbReference>
<dbReference type="Gene3D" id="3.40.980.10">
    <property type="entry name" value="MoaB/Mog-like domain"/>
    <property type="match status" value="1"/>
</dbReference>
<dbReference type="SMART" id="SM00852">
    <property type="entry name" value="MoCF_biosynth"/>
    <property type="match status" value="1"/>
</dbReference>
<dbReference type="EMBL" id="JANBUM010000219">
    <property type="protein sequence ID" value="KAJ2781157.1"/>
    <property type="molecule type" value="Genomic_DNA"/>
</dbReference>
<dbReference type="Pfam" id="PF00994">
    <property type="entry name" value="MoCF_biosynth"/>
    <property type="match status" value="1"/>
</dbReference>
<dbReference type="Pfam" id="PF24102">
    <property type="entry name" value="FLAD1_M"/>
    <property type="match status" value="1"/>
</dbReference>
<evidence type="ECO:0000259" key="1">
    <source>
        <dbReference type="SMART" id="SM00852"/>
    </source>
</evidence>
<feature type="domain" description="MoaB/Mog" evidence="1">
    <location>
        <begin position="47"/>
        <end position="213"/>
    </location>
</feature>
<dbReference type="GO" id="GO:0047884">
    <property type="term" value="F:FAD diphosphatase activity"/>
    <property type="evidence" value="ECO:0007669"/>
    <property type="project" value="TreeGrafter"/>
</dbReference>
<proteinExistence type="predicted"/>
<protein>
    <recommendedName>
        <fullName evidence="1">MoaB/Mog domain-containing protein</fullName>
    </recommendedName>
</protein>
<sequence length="307" mass="33307">MHRARSIGVKLHARMLSTGKPPTPGHCVNSVKLHARMLSTAKPPTLGLCIIGDEVLNGRTLDVNTQTLAQHAFAHGIPLQTVHTVPDSAERIAHSLSMLTQQHSAVFTSGGIGPTHDDITYSAVAGFFNRPLEYHGETLARMHRMIPEGMVRPDPRGSGAEQACARMALLPRDARVVFPCDDLWVPVVCLGGVHVLPGVPRLFRRMLAAYVPRWWPGEEGMRGVRGLRRVLVATGMRESALAPVLERLQGKYAAQGVRLGSYPQWPADAPKSARVVVSAVGTAEHSLNACRAELVHLLHGTVLDDTE</sequence>
<organism evidence="2 3">
    <name type="scientific">Coemansia interrupta</name>
    <dbReference type="NCBI Taxonomy" id="1126814"/>
    <lineage>
        <taxon>Eukaryota</taxon>
        <taxon>Fungi</taxon>
        <taxon>Fungi incertae sedis</taxon>
        <taxon>Zoopagomycota</taxon>
        <taxon>Kickxellomycotina</taxon>
        <taxon>Kickxellomycetes</taxon>
        <taxon>Kickxellales</taxon>
        <taxon>Kickxellaceae</taxon>
        <taxon>Coemansia</taxon>
    </lineage>
</organism>
<dbReference type="InterPro" id="IPR036425">
    <property type="entry name" value="MoaB/Mog-like_dom_sf"/>
</dbReference>
<dbReference type="PANTHER" id="PTHR47675:SF1">
    <property type="entry name" value="MOLYBDOPTERIN BINDING DOMAIN PROTEIN (AFU_ORTHOLOGUE AFUA_5G11210)"/>
    <property type="match status" value="1"/>
</dbReference>
<dbReference type="PANTHER" id="PTHR47675">
    <property type="entry name" value="MOLYBDOPTERIN BINDING DOMAIN PROTEIN (AFU_ORTHOLOGUE AFUA_5G11210)"/>
    <property type="match status" value="1"/>
</dbReference>
<dbReference type="AlphaFoldDB" id="A0A9W8LJ08"/>
<name>A0A9W8LJ08_9FUNG</name>
<evidence type="ECO:0000313" key="2">
    <source>
        <dbReference type="EMBL" id="KAJ2781157.1"/>
    </source>
</evidence>
<dbReference type="InterPro" id="IPR056596">
    <property type="entry name" value="FLAD1_M"/>
</dbReference>